<feature type="non-terminal residue" evidence="2">
    <location>
        <position position="1"/>
    </location>
</feature>
<feature type="region of interest" description="Disordered" evidence="1">
    <location>
        <begin position="70"/>
        <end position="101"/>
    </location>
</feature>
<organism evidence="2 3">
    <name type="scientific">Ataeniobius toweri</name>
    <dbReference type="NCBI Taxonomy" id="208326"/>
    <lineage>
        <taxon>Eukaryota</taxon>
        <taxon>Metazoa</taxon>
        <taxon>Chordata</taxon>
        <taxon>Craniata</taxon>
        <taxon>Vertebrata</taxon>
        <taxon>Euteleostomi</taxon>
        <taxon>Actinopterygii</taxon>
        <taxon>Neopterygii</taxon>
        <taxon>Teleostei</taxon>
        <taxon>Neoteleostei</taxon>
        <taxon>Acanthomorphata</taxon>
        <taxon>Ovalentaria</taxon>
        <taxon>Atherinomorphae</taxon>
        <taxon>Cyprinodontiformes</taxon>
        <taxon>Goodeidae</taxon>
        <taxon>Ataeniobius</taxon>
    </lineage>
</organism>
<accession>A0ABU7CCJ2</accession>
<protein>
    <submittedName>
        <fullName evidence="2">Uncharacterized protein</fullName>
    </submittedName>
</protein>
<reference evidence="2 3" key="1">
    <citation type="submission" date="2021-07" db="EMBL/GenBank/DDBJ databases">
        <authorList>
            <person name="Palmer J.M."/>
        </authorList>
    </citation>
    <scope>NUCLEOTIDE SEQUENCE [LARGE SCALE GENOMIC DNA]</scope>
    <source>
        <strain evidence="2 3">AT_MEX2019</strain>
        <tissue evidence="2">Muscle</tissue>
    </source>
</reference>
<dbReference type="Proteomes" id="UP001345963">
    <property type="component" value="Unassembled WGS sequence"/>
</dbReference>
<keyword evidence="3" id="KW-1185">Reference proteome</keyword>
<comment type="caution">
    <text evidence="2">The sequence shown here is derived from an EMBL/GenBank/DDBJ whole genome shotgun (WGS) entry which is preliminary data.</text>
</comment>
<gene>
    <name evidence="2" type="ORF">ATANTOWER_025883</name>
</gene>
<feature type="compositionally biased region" description="Basic and acidic residues" evidence="1">
    <location>
        <begin position="85"/>
        <end position="101"/>
    </location>
</feature>
<proteinExistence type="predicted"/>
<evidence type="ECO:0000256" key="1">
    <source>
        <dbReference type="SAM" id="MobiDB-lite"/>
    </source>
</evidence>
<evidence type="ECO:0000313" key="2">
    <source>
        <dbReference type="EMBL" id="MED6259590.1"/>
    </source>
</evidence>
<name>A0ABU7CCJ2_9TELE</name>
<sequence>ASPMLLRLSVAGQQRAVLLSDLSECQEEAQQIYFHKWSFTANTIMLRLIFIKETFRNCFEIISIAMDAETEKKRKKEARKRERWGKKEKGRGEKNRGEKEG</sequence>
<dbReference type="EMBL" id="JAHUTI010084726">
    <property type="protein sequence ID" value="MED6259590.1"/>
    <property type="molecule type" value="Genomic_DNA"/>
</dbReference>
<feature type="compositionally biased region" description="Basic residues" evidence="1">
    <location>
        <begin position="73"/>
        <end position="84"/>
    </location>
</feature>
<evidence type="ECO:0000313" key="3">
    <source>
        <dbReference type="Proteomes" id="UP001345963"/>
    </source>
</evidence>